<dbReference type="Proteomes" id="UP000694546">
    <property type="component" value="Chromosome 9"/>
</dbReference>
<organism evidence="3 4">
    <name type="scientific">Gadus morhua</name>
    <name type="common">Atlantic cod</name>
    <dbReference type="NCBI Taxonomy" id="8049"/>
    <lineage>
        <taxon>Eukaryota</taxon>
        <taxon>Metazoa</taxon>
        <taxon>Chordata</taxon>
        <taxon>Craniata</taxon>
        <taxon>Vertebrata</taxon>
        <taxon>Euteleostomi</taxon>
        <taxon>Actinopterygii</taxon>
        <taxon>Neopterygii</taxon>
        <taxon>Teleostei</taxon>
        <taxon>Neoteleostei</taxon>
        <taxon>Acanthomorphata</taxon>
        <taxon>Zeiogadaria</taxon>
        <taxon>Gadariae</taxon>
        <taxon>Gadiformes</taxon>
        <taxon>Gadoidei</taxon>
        <taxon>Gadidae</taxon>
        <taxon>Gadus</taxon>
    </lineage>
</organism>
<evidence type="ECO:0000313" key="3">
    <source>
        <dbReference type="Ensembl" id="ENSGMOP00000037911.1"/>
    </source>
</evidence>
<dbReference type="PANTHER" id="PTHR46517:SF3">
    <property type="entry name" value="FRUCTOSE-2,6-BISPHOSPHATASE TIGAR A-RELATED"/>
    <property type="match status" value="1"/>
</dbReference>
<evidence type="ECO:0000256" key="1">
    <source>
        <dbReference type="ARBA" id="ARBA00022801"/>
    </source>
</evidence>
<dbReference type="Gene3D" id="3.40.50.1240">
    <property type="entry name" value="Phosphoglycerate mutase-like"/>
    <property type="match status" value="1"/>
</dbReference>
<dbReference type="InterPro" id="IPR051695">
    <property type="entry name" value="Phosphoglycerate_Mutase"/>
</dbReference>
<proteinExistence type="predicted"/>
<sequence length="362" mass="39240">MYRQRFIVSLLTCTYCKSLWIKASAKCPQCKYQYKVACGFCLTNVVLLTDLLQRGNAVQQRRPLTRYVAPRPVVPQRSVWFCVGPTLVVLRGSNPCGSAWVQPVWFCVGPTRVVLCGSNPCGFVCPPGQAIDSCLSETGVQQAEAAGRYLRDVTFTNVFVSNMLRARQTAEVILKHNSSGAGLEMVCDALLKEKSFGVAEGRPVEAYRAMAAEAGETTVDFVAPGGESEQQVTERFRVFLESMLRRIDADHWLNRPEPVPSASEPLVSPPAEGRADEGLGALGAPGVHALLVGHGAYIRSAVRHLLQALGCSPPPGVDHANMLSLSPNTGLSRFVLTLARDQGGLAIRGVRGVFVHRADHLK</sequence>
<dbReference type="CDD" id="cd07067">
    <property type="entry name" value="HP_PGM_like"/>
    <property type="match status" value="1"/>
</dbReference>
<keyword evidence="4" id="KW-1185">Reference proteome</keyword>
<protein>
    <recommendedName>
        <fullName evidence="5">Fructose-2,6-bisphosphatase TIGAR B</fullName>
    </recommendedName>
</protein>
<dbReference type="InterPro" id="IPR029033">
    <property type="entry name" value="His_PPase_superfam"/>
</dbReference>
<dbReference type="GO" id="GO:0043456">
    <property type="term" value="P:regulation of pentose-phosphate shunt"/>
    <property type="evidence" value="ECO:0007669"/>
    <property type="project" value="TreeGrafter"/>
</dbReference>
<evidence type="ECO:0000256" key="2">
    <source>
        <dbReference type="SAM" id="MobiDB-lite"/>
    </source>
</evidence>
<evidence type="ECO:0008006" key="5">
    <source>
        <dbReference type="Google" id="ProtNLM"/>
    </source>
</evidence>
<dbReference type="OMA" id="VWFCVGP"/>
<dbReference type="AlphaFoldDB" id="A0A8C5AWU9"/>
<feature type="region of interest" description="Disordered" evidence="2">
    <location>
        <begin position="254"/>
        <end position="279"/>
    </location>
</feature>
<dbReference type="GO" id="GO:0045820">
    <property type="term" value="P:negative regulation of glycolytic process"/>
    <property type="evidence" value="ECO:0007669"/>
    <property type="project" value="TreeGrafter"/>
</dbReference>
<dbReference type="SMART" id="SM00855">
    <property type="entry name" value="PGAM"/>
    <property type="match status" value="1"/>
</dbReference>
<keyword evidence="1" id="KW-0378">Hydrolase</keyword>
<evidence type="ECO:0000313" key="4">
    <source>
        <dbReference type="Proteomes" id="UP000694546"/>
    </source>
</evidence>
<dbReference type="Pfam" id="PF00300">
    <property type="entry name" value="His_Phos_1"/>
    <property type="match status" value="1"/>
</dbReference>
<dbReference type="SUPFAM" id="SSF53254">
    <property type="entry name" value="Phosphoglycerate mutase-like"/>
    <property type="match status" value="1"/>
</dbReference>
<reference evidence="3" key="2">
    <citation type="submission" date="2025-09" db="UniProtKB">
        <authorList>
            <consortium name="Ensembl"/>
        </authorList>
    </citation>
    <scope>IDENTIFICATION</scope>
</reference>
<dbReference type="PANTHER" id="PTHR46517">
    <property type="entry name" value="FRUCTOSE-2,6-BISPHOSPHATASE TIGAR"/>
    <property type="match status" value="1"/>
</dbReference>
<dbReference type="GO" id="GO:0005829">
    <property type="term" value="C:cytosol"/>
    <property type="evidence" value="ECO:0007669"/>
    <property type="project" value="TreeGrafter"/>
</dbReference>
<accession>A0A8C5AWU9</accession>
<dbReference type="InterPro" id="IPR013078">
    <property type="entry name" value="His_Pase_superF_clade-1"/>
</dbReference>
<dbReference type="Ensembl" id="ENSGMOT00000070215.1">
    <property type="protein sequence ID" value="ENSGMOP00000037911.1"/>
    <property type="gene ID" value="ENSGMOG00000036125.1"/>
</dbReference>
<name>A0A8C5AWU9_GADMO</name>
<dbReference type="GO" id="GO:0004331">
    <property type="term" value="F:fructose-2,6-bisphosphate 2-phosphatase activity"/>
    <property type="evidence" value="ECO:0007669"/>
    <property type="project" value="TreeGrafter"/>
</dbReference>
<reference evidence="3" key="1">
    <citation type="submission" date="2025-08" db="UniProtKB">
        <authorList>
            <consortium name="Ensembl"/>
        </authorList>
    </citation>
    <scope>IDENTIFICATION</scope>
</reference>
<dbReference type="GeneTree" id="ENSGT00940000163946"/>